<evidence type="ECO:0000256" key="5">
    <source>
        <dbReference type="ARBA" id="ARBA00035269"/>
    </source>
</evidence>
<accession>A0A9P3UM52</accession>
<reference evidence="8" key="1">
    <citation type="submission" date="2022-07" db="EMBL/GenBank/DDBJ databases">
        <title>The genome of Lyophyllum shimeji provides insight into the initial evolution of ectomycorrhizal fungal genome.</title>
        <authorList>
            <person name="Kobayashi Y."/>
            <person name="Shibata T."/>
            <person name="Hirakawa H."/>
            <person name="Shigenobu S."/>
            <person name="Nishiyama T."/>
            <person name="Yamada A."/>
            <person name="Hasebe M."/>
            <person name="Kawaguchi M."/>
        </authorList>
    </citation>
    <scope>NUCLEOTIDE SEQUENCE</scope>
    <source>
        <strain evidence="8">AT787</strain>
    </source>
</reference>
<dbReference type="CDD" id="cd12087">
    <property type="entry name" value="TM_EGFR-like"/>
    <property type="match status" value="1"/>
</dbReference>
<feature type="region of interest" description="Disordered" evidence="6">
    <location>
        <begin position="106"/>
        <end position="140"/>
    </location>
</feature>
<dbReference type="InterPro" id="IPR034704">
    <property type="entry name" value="Ribosomal_bL28/bL31-like_sf"/>
</dbReference>
<dbReference type="OrthoDB" id="2901006at2759"/>
<comment type="caution">
    <text evidence="8">The sequence shown here is derived from an EMBL/GenBank/DDBJ whole genome shotgun (WGS) entry which is preliminary data.</text>
</comment>
<dbReference type="PANTHER" id="PTHR13528">
    <property type="entry name" value="39S RIBOSOMAL PROTEIN L28, MITOCHONDRIAL"/>
    <property type="match status" value="1"/>
</dbReference>
<dbReference type="PANTHER" id="PTHR13528:SF2">
    <property type="entry name" value="LARGE RIBOSOMAL SUBUNIT PROTEIN BL28M"/>
    <property type="match status" value="1"/>
</dbReference>
<keyword evidence="7" id="KW-1133">Transmembrane helix</keyword>
<dbReference type="HAMAP" id="MF_00373">
    <property type="entry name" value="Ribosomal_bL28"/>
    <property type="match status" value="1"/>
</dbReference>
<keyword evidence="7" id="KW-0812">Transmembrane</keyword>
<gene>
    <name evidence="8" type="ORF">LshimejAT787_0501830</name>
</gene>
<dbReference type="Pfam" id="PF00830">
    <property type="entry name" value="Ribosomal_L28"/>
    <property type="match status" value="1"/>
</dbReference>
<dbReference type="NCBIfam" id="TIGR00009">
    <property type="entry name" value="L28"/>
    <property type="match status" value="1"/>
</dbReference>
<evidence type="ECO:0000313" key="8">
    <source>
        <dbReference type="EMBL" id="GLB38318.1"/>
    </source>
</evidence>
<comment type="similarity">
    <text evidence="1">Belongs to the bacterial ribosomal protein bL28 family.</text>
</comment>
<evidence type="ECO:0000256" key="3">
    <source>
        <dbReference type="ARBA" id="ARBA00023274"/>
    </source>
</evidence>
<dbReference type="InterPro" id="IPR026569">
    <property type="entry name" value="Ribosomal_bL28"/>
</dbReference>
<evidence type="ECO:0000313" key="9">
    <source>
        <dbReference type="Proteomes" id="UP001063166"/>
    </source>
</evidence>
<dbReference type="GO" id="GO:0006412">
    <property type="term" value="P:translation"/>
    <property type="evidence" value="ECO:0007669"/>
    <property type="project" value="InterPro"/>
</dbReference>
<keyword evidence="7" id="KW-0472">Membrane</keyword>
<evidence type="ECO:0000256" key="2">
    <source>
        <dbReference type="ARBA" id="ARBA00022980"/>
    </source>
</evidence>
<feature type="transmembrane region" description="Helical" evidence="7">
    <location>
        <begin position="535"/>
        <end position="557"/>
    </location>
</feature>
<dbReference type="Gene3D" id="2.60.120.260">
    <property type="entry name" value="Galactose-binding domain-like"/>
    <property type="match status" value="1"/>
</dbReference>
<dbReference type="Proteomes" id="UP001063166">
    <property type="component" value="Unassembled WGS sequence"/>
</dbReference>
<dbReference type="GO" id="GO:0003735">
    <property type="term" value="F:structural constituent of ribosome"/>
    <property type="evidence" value="ECO:0007669"/>
    <property type="project" value="InterPro"/>
</dbReference>
<dbReference type="InterPro" id="IPR037147">
    <property type="entry name" value="Ribosomal_bL28_sf"/>
</dbReference>
<dbReference type="GO" id="GO:0005762">
    <property type="term" value="C:mitochondrial large ribosomal subunit"/>
    <property type="evidence" value="ECO:0007669"/>
    <property type="project" value="TreeGrafter"/>
</dbReference>
<dbReference type="Gene3D" id="2.30.170.40">
    <property type="entry name" value="Ribosomal protein L28/L24"/>
    <property type="match status" value="1"/>
</dbReference>
<feature type="compositionally biased region" description="Low complexity" evidence="6">
    <location>
        <begin position="110"/>
        <end position="125"/>
    </location>
</feature>
<evidence type="ECO:0000256" key="1">
    <source>
        <dbReference type="ARBA" id="ARBA00008760"/>
    </source>
</evidence>
<keyword evidence="3" id="KW-0687">Ribonucleoprotein</keyword>
<name>A0A9P3UM52_LYOSH</name>
<keyword evidence="2" id="KW-0689">Ribosomal protein</keyword>
<evidence type="ECO:0000256" key="4">
    <source>
        <dbReference type="ARBA" id="ARBA00035265"/>
    </source>
</evidence>
<sequence>MFPTAPVFSVVSQPFKRSQLGLFQGKTKQYGNNVPFSKHKTRRTWLPNVQRKRLFSETLGEQLRVKLTTRALRTIKKHGGLDNYVEKTSAKILGWEGMRIRLKLREHAEASTSTTTATKTPTTESGSEASSSKVTPVVSAGKALRQKLRARAELKRVAEVQPTGWSARQAREKAMKALGLDSLPSARKTIAYLKQQQNDLVKAARFPNGCHPIETWLALPDLETDLFKDQKDGRIGSTPHGVPPIMAVRYVIDDQSDELRYLCPIMPETVSGSYYNNTWTTIADDSCRIGVGWFQYSFYGTGVQIGTSTSSTDEDFYVKVDSQSWVAQHGRGLYVSPPLQDGPHTVSYAAGQLYFPLFDYIVVTAGPSTPLAERTIIVDDSDSSILYNGGWSTEQPSITLDPTITPFQNTTHWSTAVGDTIKFQFTGTGFSIYGTLSNNSIGATFSATYTIDGVPTPASMSKDTSDGLLMTQFFAADVPDGNHTLLVNITDLSQPMAVGFDFLTYNASFTSIGQMPGYGSPPVTAPSRKTSSAGAIAGAVIGSIVFVGGAILLAFLLRRKRRARTPQDIERIKLRDSGGWSELK</sequence>
<dbReference type="SUPFAM" id="SSF143800">
    <property type="entry name" value="L28p-like"/>
    <property type="match status" value="1"/>
</dbReference>
<dbReference type="InterPro" id="IPR001383">
    <property type="entry name" value="Ribosomal_bL28_bact-type"/>
</dbReference>
<evidence type="ECO:0000256" key="7">
    <source>
        <dbReference type="SAM" id="Phobius"/>
    </source>
</evidence>
<dbReference type="EMBL" id="BRPK01000005">
    <property type="protein sequence ID" value="GLB38318.1"/>
    <property type="molecule type" value="Genomic_DNA"/>
</dbReference>
<dbReference type="FunFam" id="2.30.170.40:FF:000003">
    <property type="entry name" value="54S ribosomal protein L24"/>
    <property type="match status" value="1"/>
</dbReference>
<keyword evidence="9" id="KW-1185">Reference proteome</keyword>
<protein>
    <recommendedName>
        <fullName evidence="4">Large ribosomal subunit protein bL28c</fullName>
    </recommendedName>
    <alternativeName>
        <fullName evidence="5">Large ribosomal subunit protein bL28m</fullName>
    </alternativeName>
</protein>
<proteinExistence type="inferred from homology"/>
<organism evidence="8 9">
    <name type="scientific">Lyophyllum shimeji</name>
    <name type="common">Hon-shimeji</name>
    <name type="synonym">Tricholoma shimeji</name>
    <dbReference type="NCBI Taxonomy" id="47721"/>
    <lineage>
        <taxon>Eukaryota</taxon>
        <taxon>Fungi</taxon>
        <taxon>Dikarya</taxon>
        <taxon>Basidiomycota</taxon>
        <taxon>Agaricomycotina</taxon>
        <taxon>Agaricomycetes</taxon>
        <taxon>Agaricomycetidae</taxon>
        <taxon>Agaricales</taxon>
        <taxon>Tricholomatineae</taxon>
        <taxon>Lyophyllaceae</taxon>
        <taxon>Lyophyllum</taxon>
    </lineage>
</organism>
<dbReference type="AlphaFoldDB" id="A0A9P3UM52"/>
<evidence type="ECO:0000256" key="6">
    <source>
        <dbReference type="SAM" id="MobiDB-lite"/>
    </source>
</evidence>